<evidence type="ECO:0000313" key="3">
    <source>
        <dbReference type="Proteomes" id="UP001596978"/>
    </source>
</evidence>
<sequence length="149" mass="16681">MKERSIKLARRIAGNNILAISIGAIYLWFGLLKFFPGASPAEGLAQETVSQLTFQLISPSVSILLLATWEVVVGLFLLINIFRRTILLFAFLHMLCTFTPLFFFPESAFTSVPFNFTLTGQYIAKNVVIIAALFTLYKESGKSYQTSRT</sequence>
<keyword evidence="1" id="KW-0472">Membrane</keyword>
<name>A0ABW3CSC7_9FLAO</name>
<feature type="transmembrane region" description="Helical" evidence="1">
    <location>
        <begin position="12"/>
        <end position="36"/>
    </location>
</feature>
<evidence type="ECO:0000256" key="1">
    <source>
        <dbReference type="SAM" id="Phobius"/>
    </source>
</evidence>
<feature type="transmembrane region" description="Helical" evidence="1">
    <location>
        <begin position="86"/>
        <end position="104"/>
    </location>
</feature>
<feature type="transmembrane region" description="Helical" evidence="1">
    <location>
        <begin position="56"/>
        <end position="79"/>
    </location>
</feature>
<protein>
    <submittedName>
        <fullName evidence="2">Doxx family protein</fullName>
    </submittedName>
</protein>
<accession>A0ABW3CSC7</accession>
<organism evidence="2 3">
    <name type="scientific">Sungkyunkwania multivorans</name>
    <dbReference type="NCBI Taxonomy" id="1173618"/>
    <lineage>
        <taxon>Bacteria</taxon>
        <taxon>Pseudomonadati</taxon>
        <taxon>Bacteroidota</taxon>
        <taxon>Flavobacteriia</taxon>
        <taxon>Flavobacteriales</taxon>
        <taxon>Flavobacteriaceae</taxon>
        <taxon>Sungkyunkwania</taxon>
    </lineage>
</organism>
<reference evidence="3" key="1">
    <citation type="journal article" date="2019" name="Int. J. Syst. Evol. Microbiol.">
        <title>The Global Catalogue of Microorganisms (GCM) 10K type strain sequencing project: providing services to taxonomists for standard genome sequencing and annotation.</title>
        <authorList>
            <consortium name="The Broad Institute Genomics Platform"/>
            <consortium name="The Broad Institute Genome Sequencing Center for Infectious Disease"/>
            <person name="Wu L."/>
            <person name="Ma J."/>
        </authorList>
    </citation>
    <scope>NUCLEOTIDE SEQUENCE [LARGE SCALE GENOMIC DNA]</scope>
    <source>
        <strain evidence="3">CCUG 62952</strain>
    </source>
</reference>
<keyword evidence="1" id="KW-1133">Transmembrane helix</keyword>
<dbReference type="RefSeq" id="WP_386402336.1">
    <property type="nucleotide sequence ID" value="NZ_JBHTJH010000001.1"/>
</dbReference>
<comment type="caution">
    <text evidence="2">The sequence shown here is derived from an EMBL/GenBank/DDBJ whole genome shotgun (WGS) entry which is preliminary data.</text>
</comment>
<keyword evidence="1" id="KW-0812">Transmembrane</keyword>
<gene>
    <name evidence="2" type="ORF">ACFQ1M_00500</name>
</gene>
<evidence type="ECO:0000313" key="2">
    <source>
        <dbReference type="EMBL" id="MFD0860669.1"/>
    </source>
</evidence>
<dbReference type="EMBL" id="JBHTJH010000001">
    <property type="protein sequence ID" value="MFD0860669.1"/>
    <property type="molecule type" value="Genomic_DNA"/>
</dbReference>
<dbReference type="Proteomes" id="UP001596978">
    <property type="component" value="Unassembled WGS sequence"/>
</dbReference>
<proteinExistence type="predicted"/>
<feature type="transmembrane region" description="Helical" evidence="1">
    <location>
        <begin position="116"/>
        <end position="137"/>
    </location>
</feature>
<keyword evidence="3" id="KW-1185">Reference proteome</keyword>